<proteinExistence type="predicted"/>
<dbReference type="AlphaFoldDB" id="A0AAU7CPH6"/>
<evidence type="ECO:0000313" key="2">
    <source>
        <dbReference type="EMBL" id="XBH06963.1"/>
    </source>
</evidence>
<accession>A0AAU7CPH6</accession>
<dbReference type="RefSeq" id="WP_406699811.1">
    <property type="nucleotide sequence ID" value="NZ_CP155447.1"/>
</dbReference>
<feature type="compositionally biased region" description="Low complexity" evidence="1">
    <location>
        <begin position="1"/>
        <end position="14"/>
    </location>
</feature>
<gene>
    <name evidence="2" type="ORF">V5E97_13250</name>
</gene>
<protein>
    <submittedName>
        <fullName evidence="2">Uncharacterized protein</fullName>
    </submittedName>
</protein>
<feature type="region of interest" description="Disordered" evidence="1">
    <location>
        <begin position="1"/>
        <end position="21"/>
    </location>
</feature>
<sequence>MANNAATATTPEAPAEVKEAADVRVPADPRARLLKKFHGKFLPKGILRERFKSITERWNSGPDHGNVTLDEIKAVLADWKGTREKPPRLPKA</sequence>
<name>A0AAU7CPH6_9BACT</name>
<dbReference type="EMBL" id="CP155447">
    <property type="protein sequence ID" value="XBH06963.1"/>
    <property type="molecule type" value="Genomic_DNA"/>
</dbReference>
<organism evidence="2">
    <name type="scientific">Singulisphaera sp. Ch08</name>
    <dbReference type="NCBI Taxonomy" id="3120278"/>
    <lineage>
        <taxon>Bacteria</taxon>
        <taxon>Pseudomonadati</taxon>
        <taxon>Planctomycetota</taxon>
        <taxon>Planctomycetia</taxon>
        <taxon>Isosphaerales</taxon>
        <taxon>Isosphaeraceae</taxon>
        <taxon>Singulisphaera</taxon>
    </lineage>
</organism>
<evidence type="ECO:0000256" key="1">
    <source>
        <dbReference type="SAM" id="MobiDB-lite"/>
    </source>
</evidence>
<reference evidence="2" key="1">
    <citation type="submission" date="2024-05" db="EMBL/GenBank/DDBJ databases">
        <title>Planctomycetes of the genus Singulisphaera possess chitinolytic capabilities.</title>
        <authorList>
            <person name="Ivanova A."/>
        </authorList>
    </citation>
    <scope>NUCLEOTIDE SEQUENCE</scope>
    <source>
        <strain evidence="2">Ch08T</strain>
    </source>
</reference>